<dbReference type="SMART" id="SM00710">
    <property type="entry name" value="PbH1"/>
    <property type="match status" value="6"/>
</dbReference>
<dbReference type="PROSITE" id="PS51257">
    <property type="entry name" value="PROKAR_LIPOPROTEIN"/>
    <property type="match status" value="1"/>
</dbReference>
<organism evidence="2 3">
    <name type="scientific">Pedobacter helvus</name>
    <dbReference type="NCBI Taxonomy" id="2563444"/>
    <lineage>
        <taxon>Bacteria</taxon>
        <taxon>Pseudomonadati</taxon>
        <taxon>Bacteroidota</taxon>
        <taxon>Sphingobacteriia</taxon>
        <taxon>Sphingobacteriales</taxon>
        <taxon>Sphingobacteriaceae</taxon>
        <taxon>Pedobacter</taxon>
    </lineage>
</organism>
<gene>
    <name evidence="2" type="ORF">E5L68_005410</name>
</gene>
<protein>
    <submittedName>
        <fullName evidence="2">Right-handed parallel beta-helix repeat-containing protein</fullName>
    </submittedName>
</protein>
<keyword evidence="3" id="KW-1185">Reference proteome</keyword>
<comment type="caution">
    <text evidence="2">The sequence shown here is derived from an EMBL/GenBank/DDBJ whole genome shotgun (WGS) entry which is preliminary data.</text>
</comment>
<accession>A0ABW9JIR2</accession>
<dbReference type="InterPro" id="IPR012334">
    <property type="entry name" value="Pectin_lyas_fold"/>
</dbReference>
<feature type="domain" description="Right handed beta helix" evidence="1">
    <location>
        <begin position="132"/>
        <end position="306"/>
    </location>
</feature>
<evidence type="ECO:0000313" key="3">
    <source>
        <dbReference type="Proteomes" id="UP001517367"/>
    </source>
</evidence>
<dbReference type="InterPro" id="IPR006626">
    <property type="entry name" value="PbH1"/>
</dbReference>
<dbReference type="Pfam" id="PF13229">
    <property type="entry name" value="Beta_helix"/>
    <property type="match status" value="1"/>
</dbReference>
<proteinExistence type="predicted"/>
<dbReference type="InterPro" id="IPR039448">
    <property type="entry name" value="Beta_helix"/>
</dbReference>
<reference evidence="2 3" key="1">
    <citation type="submission" date="2024-12" db="EMBL/GenBank/DDBJ databases">
        <authorList>
            <person name="Hu S."/>
        </authorList>
    </citation>
    <scope>NUCLEOTIDE SEQUENCE [LARGE SCALE GENOMIC DNA]</scope>
    <source>
        <strain evidence="2 3">P-25</strain>
    </source>
</reference>
<dbReference type="RefSeq" id="WP_246073646.1">
    <property type="nucleotide sequence ID" value="NZ_SRMP02000006.1"/>
</dbReference>
<dbReference type="InterPro" id="IPR011050">
    <property type="entry name" value="Pectin_lyase_fold/virulence"/>
</dbReference>
<dbReference type="SUPFAM" id="SSF51126">
    <property type="entry name" value="Pectin lyase-like"/>
    <property type="match status" value="1"/>
</dbReference>
<sequence length="401" mass="43053">MKLLMATACLGFGITACTKSVLTENVATESAKILNTTKTVANLTINTGMTLAQMNQVIAAANTGDTVWVEAGTYNITGRINMKAGVTMAKKTSTNPIFDATGTTAQLLALSYTTDLSNSTFSGITFWNIRFVINGSSKTTFKYCIFDYGVRKAGTDENYYSDAYLQFNNADLPLINNCVFSRRVSNSGRGIWIGSGTTNSKITNCTFGNGGSTGYFVTAINDNSQTNSLIEANTINRNTALNSDLLQTDHGIYAHSFNGVTINNNTITGWPTNADGGAIKARNGQNIIISNNTLNTSGILLYEYDNTPAFPYLDVVKVLNNQINIAAPVNDIYHGIGYYRNNTTGSEYSIRIEGNIVPNGTISFNGANLNVSNFNALGGGVYNNDYGLINLKAGINQSGNY</sequence>
<dbReference type="Gene3D" id="2.160.20.10">
    <property type="entry name" value="Single-stranded right-handed beta-helix, Pectin lyase-like"/>
    <property type="match status" value="1"/>
</dbReference>
<dbReference type="EMBL" id="SRMP02000006">
    <property type="protein sequence ID" value="MFN0290817.1"/>
    <property type="molecule type" value="Genomic_DNA"/>
</dbReference>
<name>A0ABW9JIR2_9SPHI</name>
<evidence type="ECO:0000259" key="1">
    <source>
        <dbReference type="Pfam" id="PF13229"/>
    </source>
</evidence>
<dbReference type="Proteomes" id="UP001517367">
    <property type="component" value="Unassembled WGS sequence"/>
</dbReference>
<evidence type="ECO:0000313" key="2">
    <source>
        <dbReference type="EMBL" id="MFN0290817.1"/>
    </source>
</evidence>